<dbReference type="PROSITE" id="PS51257">
    <property type="entry name" value="PROKAR_LIPOPROTEIN"/>
    <property type="match status" value="1"/>
</dbReference>
<dbReference type="Proteomes" id="UP001519460">
    <property type="component" value="Unassembled WGS sequence"/>
</dbReference>
<protein>
    <submittedName>
        <fullName evidence="1">Uncharacterized protein</fullName>
    </submittedName>
</protein>
<comment type="caution">
    <text evidence="1">The sequence shown here is derived from an EMBL/GenBank/DDBJ whole genome shotgun (WGS) entry which is preliminary data.</text>
</comment>
<accession>A0ABD0J757</accession>
<evidence type="ECO:0000313" key="1">
    <source>
        <dbReference type="EMBL" id="KAK7463971.1"/>
    </source>
</evidence>
<name>A0ABD0J757_9CAEN</name>
<sequence>MESERKEHGMRINSHQAVPATVMISCATAAKSTEEVGTEFAFSKTTRAEEDREDVKILLTSCVTLSKKMLKSSTVVDDR</sequence>
<dbReference type="AlphaFoldDB" id="A0ABD0J757"/>
<dbReference type="EMBL" id="JACVVK020000594">
    <property type="protein sequence ID" value="KAK7463971.1"/>
    <property type="molecule type" value="Genomic_DNA"/>
</dbReference>
<proteinExistence type="predicted"/>
<keyword evidence="2" id="KW-1185">Reference proteome</keyword>
<gene>
    <name evidence="1" type="ORF">BaRGS_00038011</name>
</gene>
<organism evidence="1 2">
    <name type="scientific">Batillaria attramentaria</name>
    <dbReference type="NCBI Taxonomy" id="370345"/>
    <lineage>
        <taxon>Eukaryota</taxon>
        <taxon>Metazoa</taxon>
        <taxon>Spiralia</taxon>
        <taxon>Lophotrochozoa</taxon>
        <taxon>Mollusca</taxon>
        <taxon>Gastropoda</taxon>
        <taxon>Caenogastropoda</taxon>
        <taxon>Sorbeoconcha</taxon>
        <taxon>Cerithioidea</taxon>
        <taxon>Batillariidae</taxon>
        <taxon>Batillaria</taxon>
    </lineage>
</organism>
<reference evidence="1 2" key="1">
    <citation type="journal article" date="2023" name="Sci. Data">
        <title>Genome assembly of the Korean intertidal mud-creeper Batillaria attramentaria.</title>
        <authorList>
            <person name="Patra A.K."/>
            <person name="Ho P.T."/>
            <person name="Jun S."/>
            <person name="Lee S.J."/>
            <person name="Kim Y."/>
            <person name="Won Y.J."/>
        </authorList>
    </citation>
    <scope>NUCLEOTIDE SEQUENCE [LARGE SCALE GENOMIC DNA]</scope>
    <source>
        <strain evidence="1">Wonlab-2016</strain>
    </source>
</reference>
<evidence type="ECO:0000313" key="2">
    <source>
        <dbReference type="Proteomes" id="UP001519460"/>
    </source>
</evidence>